<keyword evidence="2" id="KW-1185">Reference proteome</keyword>
<dbReference type="AlphaFoldDB" id="A0A9X3CZG5"/>
<dbReference type="Proteomes" id="UP001148482">
    <property type="component" value="Unassembled WGS sequence"/>
</dbReference>
<dbReference type="PROSITE" id="PS51257">
    <property type="entry name" value="PROKAR_LIPOPROTEIN"/>
    <property type="match status" value="1"/>
</dbReference>
<dbReference type="RefSeq" id="WP_266070813.1">
    <property type="nucleotide sequence ID" value="NZ_JAPJDA010000027.1"/>
</dbReference>
<evidence type="ECO:0000313" key="1">
    <source>
        <dbReference type="EMBL" id="MCX2839448.1"/>
    </source>
</evidence>
<protein>
    <recommendedName>
        <fullName evidence="3">Fibronectin type-III domain-containing protein</fullName>
    </recommendedName>
</protein>
<reference evidence="1" key="1">
    <citation type="submission" date="2022-11" db="EMBL/GenBank/DDBJ databases">
        <title>Salinimicrobium profundisediminis sp. nov., isolated from deep-sea sediment of the Mariana Trench.</title>
        <authorList>
            <person name="Fu H."/>
        </authorList>
    </citation>
    <scope>NUCLEOTIDE SEQUENCE</scope>
    <source>
        <strain evidence="1">MT39</strain>
    </source>
</reference>
<name>A0A9X3CZG5_9FLAO</name>
<accession>A0A9X3CZG5</accession>
<organism evidence="1 2">
    <name type="scientific">Salinimicrobium profundisediminis</name>
    <dbReference type="NCBI Taxonomy" id="2994553"/>
    <lineage>
        <taxon>Bacteria</taxon>
        <taxon>Pseudomonadati</taxon>
        <taxon>Bacteroidota</taxon>
        <taxon>Flavobacteriia</taxon>
        <taxon>Flavobacteriales</taxon>
        <taxon>Flavobacteriaceae</taxon>
        <taxon>Salinimicrobium</taxon>
    </lineage>
</organism>
<gene>
    <name evidence="1" type="ORF">OQ279_14955</name>
</gene>
<evidence type="ECO:0000313" key="2">
    <source>
        <dbReference type="Proteomes" id="UP001148482"/>
    </source>
</evidence>
<evidence type="ECO:0008006" key="3">
    <source>
        <dbReference type="Google" id="ProtNLM"/>
    </source>
</evidence>
<dbReference type="InterPro" id="IPR013783">
    <property type="entry name" value="Ig-like_fold"/>
</dbReference>
<comment type="caution">
    <text evidence="1">The sequence shown here is derived from an EMBL/GenBank/DDBJ whole genome shotgun (WGS) entry which is preliminary data.</text>
</comment>
<dbReference type="Gene3D" id="2.60.40.10">
    <property type="entry name" value="Immunoglobulins"/>
    <property type="match status" value="2"/>
</dbReference>
<proteinExistence type="predicted"/>
<dbReference type="EMBL" id="JAPJDA010000027">
    <property type="protein sequence ID" value="MCX2839448.1"/>
    <property type="molecule type" value="Genomic_DNA"/>
</dbReference>
<sequence length="312" mass="35400">MKKNKVILALFLPLMFFSCEEILLEEDLSGSKVELLAPVEGTTVATSMVAFNWTAVEGATAYQFQIAAPNFDAPQQLVVDEIIEENFTSEELQEGSYEWRVRALNSGFTTTYASAEFTVKATEDFSEQQVKLFSPSNNFLSGSGDIVLNWGEVEEATVYRVQILQNEEVVVEKTTSETHLSMDFVEGQSTWRVRAENDSRNTLYFERTVFVDTKAPESPTLLRPADKANFSLPTVTFEWDRNSVEGSEEIDSLFVFKDLELADLVVKERVTTSYATTLDREETYYWFMKSYDSAGNVGERSEVFSFTIEKEL</sequence>